<reference evidence="2 3" key="1">
    <citation type="journal article" date="2006" name="J. Bacteriol.">
        <title>Complete genome sequence of the dehalorespiring bacterium Desulfitobacterium hafniense Y51 and comparison with Dehalococcoides ethenogenes 195.</title>
        <authorList>
            <person name="Nonaka H."/>
            <person name="Keresztes G."/>
            <person name="Shinoda Y."/>
            <person name="Ikenaga Y."/>
            <person name="Abe M."/>
            <person name="Naito K."/>
            <person name="Inatomi K."/>
            <person name="Furukawa K."/>
            <person name="Inui M."/>
            <person name="Yukawa H."/>
        </authorList>
    </citation>
    <scope>NUCLEOTIDE SEQUENCE [LARGE SCALE GENOMIC DNA]</scope>
    <source>
        <strain evidence="2 3">Y51</strain>
    </source>
</reference>
<feature type="compositionally biased region" description="Polar residues" evidence="1">
    <location>
        <begin position="1"/>
        <end position="10"/>
    </location>
</feature>
<organism evidence="2 3">
    <name type="scientific">Desulfitobacterium hafniense (strain Y51)</name>
    <dbReference type="NCBI Taxonomy" id="138119"/>
    <lineage>
        <taxon>Bacteria</taxon>
        <taxon>Bacillati</taxon>
        <taxon>Bacillota</taxon>
        <taxon>Clostridia</taxon>
        <taxon>Eubacteriales</taxon>
        <taxon>Desulfitobacteriaceae</taxon>
        <taxon>Desulfitobacterium</taxon>
    </lineage>
</organism>
<dbReference type="STRING" id="138119.DSY4566"/>
<proteinExistence type="predicted"/>
<sequence length="170" mass="18881">MLKPSTNPTAAISLMSPPPVPPQIRAASKNGSAAKIPHRFAGWKTRNPVKATPRQRVSGMIRFRISQKEAAASRAVKKPPCKRSGSLISIIEHVLDPLFQGRKNRFPEQGIEAGQDQSADDNGDQNFNGGVHKAFTALGREQILSHNGFFRDLRAYLIDEFFHRYLPPKI</sequence>
<evidence type="ECO:0000313" key="2">
    <source>
        <dbReference type="EMBL" id="BAE86355.1"/>
    </source>
</evidence>
<dbReference type="KEGG" id="dsy:DSY4566"/>
<protein>
    <submittedName>
        <fullName evidence="2">Uncharacterized protein</fullName>
    </submittedName>
</protein>
<feature type="region of interest" description="Disordered" evidence="1">
    <location>
        <begin position="1"/>
        <end position="33"/>
    </location>
</feature>
<evidence type="ECO:0000313" key="3">
    <source>
        <dbReference type="Proteomes" id="UP000001946"/>
    </source>
</evidence>
<accession>Q24NN7</accession>
<dbReference type="EMBL" id="AP008230">
    <property type="protein sequence ID" value="BAE86355.1"/>
    <property type="molecule type" value="Genomic_DNA"/>
</dbReference>
<keyword evidence="3" id="KW-1185">Reference proteome</keyword>
<dbReference type="AlphaFoldDB" id="Q24NN7"/>
<dbReference type="Proteomes" id="UP000001946">
    <property type="component" value="Chromosome"/>
</dbReference>
<name>Q24NN7_DESHY</name>
<evidence type="ECO:0000256" key="1">
    <source>
        <dbReference type="SAM" id="MobiDB-lite"/>
    </source>
</evidence>
<dbReference type="HOGENOM" id="CLU_1568206_0_0_9"/>
<gene>
    <name evidence="2" type="ordered locus">DSY4566</name>
</gene>